<proteinExistence type="predicted"/>
<dbReference type="Proteomes" id="UP000652761">
    <property type="component" value="Unassembled WGS sequence"/>
</dbReference>
<name>A0A843XL84_COLES</name>
<protein>
    <submittedName>
        <fullName evidence="1">Uncharacterized protein</fullName>
    </submittedName>
</protein>
<gene>
    <name evidence="1" type="ORF">Taro_052975</name>
</gene>
<dbReference type="EMBL" id="NMUH01009355">
    <property type="protein sequence ID" value="MQM19963.1"/>
    <property type="molecule type" value="Genomic_DNA"/>
</dbReference>
<keyword evidence="2" id="KW-1185">Reference proteome</keyword>
<sequence>MLRLLGVLACQSKHSSWGSRPSRYCSISPSCLQAALRASSSVRWSNATSLVRSDGLSPITNFLVFLRSSSTICGEERGGEGSSGFRFKGRPLSHSQGDMTALIAVGDSPPMAELSCFKGFWLCCACKPEK</sequence>
<evidence type="ECO:0000313" key="1">
    <source>
        <dbReference type="EMBL" id="MQM19963.1"/>
    </source>
</evidence>
<evidence type="ECO:0000313" key="2">
    <source>
        <dbReference type="Proteomes" id="UP000652761"/>
    </source>
</evidence>
<accession>A0A843XL84</accession>
<reference evidence="1" key="1">
    <citation type="submission" date="2017-07" db="EMBL/GenBank/DDBJ databases">
        <title>Taro Niue Genome Assembly and Annotation.</title>
        <authorList>
            <person name="Atibalentja N."/>
            <person name="Keating K."/>
            <person name="Fields C.J."/>
        </authorList>
    </citation>
    <scope>NUCLEOTIDE SEQUENCE</scope>
    <source>
        <strain evidence="1">Niue_2</strain>
        <tissue evidence="1">Leaf</tissue>
    </source>
</reference>
<organism evidence="1 2">
    <name type="scientific">Colocasia esculenta</name>
    <name type="common">Wild taro</name>
    <name type="synonym">Arum esculentum</name>
    <dbReference type="NCBI Taxonomy" id="4460"/>
    <lineage>
        <taxon>Eukaryota</taxon>
        <taxon>Viridiplantae</taxon>
        <taxon>Streptophyta</taxon>
        <taxon>Embryophyta</taxon>
        <taxon>Tracheophyta</taxon>
        <taxon>Spermatophyta</taxon>
        <taxon>Magnoliopsida</taxon>
        <taxon>Liliopsida</taxon>
        <taxon>Araceae</taxon>
        <taxon>Aroideae</taxon>
        <taxon>Colocasieae</taxon>
        <taxon>Colocasia</taxon>
    </lineage>
</organism>
<dbReference type="AlphaFoldDB" id="A0A843XL84"/>
<comment type="caution">
    <text evidence="1">The sequence shown here is derived from an EMBL/GenBank/DDBJ whole genome shotgun (WGS) entry which is preliminary data.</text>
</comment>